<dbReference type="EMBL" id="CP144101">
    <property type="protein sequence ID" value="WWC88293.1"/>
    <property type="molecule type" value="Genomic_DNA"/>
</dbReference>
<dbReference type="GeneID" id="91093871"/>
<sequence>MFLVDYFPYFNLLVLLPIEYLFNIIKCIFDIIYEPFIKPHFEPIMEFYQSYRMIRCNRARMSKRVKGTPNWIVPAIDLLEYQDEITSNFSFISTSSPTKSSSGASIEQSIEIEANEEILSSPSSPSPSDLSEILEPSKKLLSGPPPGFEHLIGDDEDEHQQILYAPTPYKPEYINLEETIQGWQDALFEDENCFDHLYDLNHDEPEEDIILSPPSSPLPTTPKSSLNFNPIFERSPSPTDSDVIFSSDYSPTSSCSPLPFTPIKSKLNFNPIFEESPISSVSDSESDSNIFISTYESSRQSSPFPFTPKSALNFNPSFEVSPIQTSISKYDNHQDIFSPSSPWIIAQVKDNSPSPISLAPTASSGEKYTQSTSSSTGEIKLHHPKPIRAFKRPSFI</sequence>
<gene>
    <name evidence="2" type="ORF">L201_003201</name>
</gene>
<accession>A0AAX4JTS4</accession>
<protein>
    <recommendedName>
        <fullName evidence="4">Fork-head domain-containing protein</fullName>
    </recommendedName>
</protein>
<evidence type="ECO:0000313" key="2">
    <source>
        <dbReference type="EMBL" id="WWC88293.1"/>
    </source>
</evidence>
<organism evidence="2 3">
    <name type="scientific">Kwoniella dendrophila CBS 6074</name>
    <dbReference type="NCBI Taxonomy" id="1295534"/>
    <lineage>
        <taxon>Eukaryota</taxon>
        <taxon>Fungi</taxon>
        <taxon>Dikarya</taxon>
        <taxon>Basidiomycota</taxon>
        <taxon>Agaricomycotina</taxon>
        <taxon>Tremellomycetes</taxon>
        <taxon>Tremellales</taxon>
        <taxon>Cryptococcaceae</taxon>
        <taxon>Kwoniella</taxon>
    </lineage>
</organism>
<feature type="region of interest" description="Disordered" evidence="1">
    <location>
        <begin position="354"/>
        <end position="396"/>
    </location>
</feature>
<evidence type="ECO:0000313" key="3">
    <source>
        <dbReference type="Proteomes" id="UP001355207"/>
    </source>
</evidence>
<evidence type="ECO:0000256" key="1">
    <source>
        <dbReference type="SAM" id="MobiDB-lite"/>
    </source>
</evidence>
<name>A0AAX4JTS4_9TREE</name>
<dbReference type="AlphaFoldDB" id="A0AAX4JTS4"/>
<proteinExistence type="predicted"/>
<keyword evidence="3" id="KW-1185">Reference proteome</keyword>
<reference evidence="2 3" key="1">
    <citation type="submission" date="2024-01" db="EMBL/GenBank/DDBJ databases">
        <title>Comparative genomics of Cryptococcus and Kwoniella reveals pathogenesis evolution and contrasting modes of karyotype evolution via chromosome fusion or intercentromeric recombination.</title>
        <authorList>
            <person name="Coelho M.A."/>
            <person name="David-Palma M."/>
            <person name="Shea T."/>
            <person name="Bowers K."/>
            <person name="McGinley-Smith S."/>
            <person name="Mohammad A.W."/>
            <person name="Gnirke A."/>
            <person name="Yurkov A.M."/>
            <person name="Nowrousian M."/>
            <person name="Sun S."/>
            <person name="Cuomo C.A."/>
            <person name="Heitman J."/>
        </authorList>
    </citation>
    <scope>NUCLEOTIDE SEQUENCE [LARGE SCALE GENOMIC DNA]</scope>
    <source>
        <strain evidence="2 3">CBS 6074</strain>
    </source>
</reference>
<feature type="compositionally biased region" description="Polar residues" evidence="1">
    <location>
        <begin position="354"/>
        <end position="377"/>
    </location>
</feature>
<dbReference type="Proteomes" id="UP001355207">
    <property type="component" value="Chromosome 4"/>
</dbReference>
<dbReference type="RefSeq" id="XP_066075056.1">
    <property type="nucleotide sequence ID" value="XM_066218959.1"/>
</dbReference>
<feature type="compositionally biased region" description="Basic residues" evidence="1">
    <location>
        <begin position="382"/>
        <end position="396"/>
    </location>
</feature>
<evidence type="ECO:0008006" key="4">
    <source>
        <dbReference type="Google" id="ProtNLM"/>
    </source>
</evidence>